<evidence type="ECO:0000256" key="4">
    <source>
        <dbReference type="ARBA" id="ARBA00022989"/>
    </source>
</evidence>
<dbReference type="Proteomes" id="UP000325811">
    <property type="component" value="Chromosome I"/>
</dbReference>
<dbReference type="RefSeq" id="WP_007182227.1">
    <property type="nucleotide sequence ID" value="NZ_LR699553.1"/>
</dbReference>
<sequence length="325" mass="34174">MPTMNHTTTTALPARAKSSRDQWFLGGFVVLYALIALFSGGYFVYLLNLIGIFALVAIGLTILTGFSGQTSLGHAGFFAIGAYASAIFAQRWGVPFWLAIPLAGAFATVIGALIALPALRLKDLYLAIATLGFGIVTQKVIFEWRTVTGGGGGMQVPMPSLFGLSVADGSRMAWVIAATLAAGTWAAFRLASSRTGRALSMLRESETAAACIGIRVARYKVVAFALSAFYTAVAGGLYANVVRYVNPESFDVNMSIMFLAMIVIGGMGSVRGALLGAAFYVAVPEAFRGFKDAPGLIFGISLMLVVILLPGGLTSLLRARRKAAS</sequence>
<keyword evidence="5 6" id="KW-0472">Membrane</keyword>
<reference evidence="7 8" key="1">
    <citation type="submission" date="2019-08" db="EMBL/GenBank/DDBJ databases">
        <authorList>
            <person name="Herpell B J."/>
        </authorList>
    </citation>
    <scope>NUCLEOTIDE SEQUENCE [LARGE SCALE GENOMIC DNA]</scope>
    <source>
        <strain evidence="8">Msb3</strain>
    </source>
</reference>
<keyword evidence="2" id="KW-1003">Cell membrane</keyword>
<dbReference type="KEGG" id="pdio:PDMSB3_1760"/>
<evidence type="ECO:0000313" key="7">
    <source>
        <dbReference type="EMBL" id="VVD28216.1"/>
    </source>
</evidence>
<feature type="transmembrane region" description="Helical" evidence="6">
    <location>
        <begin position="72"/>
        <end position="90"/>
    </location>
</feature>
<evidence type="ECO:0000256" key="3">
    <source>
        <dbReference type="ARBA" id="ARBA00022692"/>
    </source>
</evidence>
<dbReference type="CDD" id="cd06581">
    <property type="entry name" value="TM_PBP1_LivM_like"/>
    <property type="match status" value="1"/>
</dbReference>
<name>A0A5Q4ZCM1_9BURK</name>
<feature type="transmembrane region" description="Helical" evidence="6">
    <location>
        <begin position="96"/>
        <end position="117"/>
    </location>
</feature>
<feature type="transmembrane region" description="Helical" evidence="6">
    <location>
        <begin position="124"/>
        <end position="142"/>
    </location>
</feature>
<dbReference type="InterPro" id="IPR001851">
    <property type="entry name" value="ABC_transp_permease"/>
</dbReference>
<keyword evidence="4 6" id="KW-1133">Transmembrane helix</keyword>
<dbReference type="InterPro" id="IPR043428">
    <property type="entry name" value="LivM-like"/>
</dbReference>
<protein>
    <submittedName>
        <fullName evidence="7">ABC-type branched-chain amino acid transport system, permease component</fullName>
    </submittedName>
</protein>
<dbReference type="PANTHER" id="PTHR30482">
    <property type="entry name" value="HIGH-AFFINITY BRANCHED-CHAIN AMINO ACID TRANSPORT SYSTEM PERMEASE"/>
    <property type="match status" value="1"/>
</dbReference>
<keyword evidence="8" id="KW-1185">Reference proteome</keyword>
<feature type="transmembrane region" description="Helical" evidence="6">
    <location>
        <begin position="295"/>
        <end position="317"/>
    </location>
</feature>
<gene>
    <name evidence="7" type="ORF">PDMSB3_1760</name>
</gene>
<dbReference type="EMBL" id="LR699553">
    <property type="protein sequence ID" value="VVD28216.1"/>
    <property type="molecule type" value="Genomic_DNA"/>
</dbReference>
<dbReference type="Pfam" id="PF02653">
    <property type="entry name" value="BPD_transp_2"/>
    <property type="match status" value="1"/>
</dbReference>
<evidence type="ECO:0000256" key="2">
    <source>
        <dbReference type="ARBA" id="ARBA00022475"/>
    </source>
</evidence>
<proteinExistence type="predicted"/>
<dbReference type="GO" id="GO:0015658">
    <property type="term" value="F:branched-chain amino acid transmembrane transporter activity"/>
    <property type="evidence" value="ECO:0007669"/>
    <property type="project" value="InterPro"/>
</dbReference>
<feature type="transmembrane region" description="Helical" evidence="6">
    <location>
        <begin position="221"/>
        <end position="241"/>
    </location>
</feature>
<feature type="transmembrane region" description="Helical" evidence="6">
    <location>
        <begin position="172"/>
        <end position="191"/>
    </location>
</feature>
<dbReference type="PANTHER" id="PTHR30482:SF10">
    <property type="entry name" value="HIGH-AFFINITY BRANCHED-CHAIN AMINO ACID TRANSPORT PROTEIN BRAE"/>
    <property type="match status" value="1"/>
</dbReference>
<evidence type="ECO:0000256" key="5">
    <source>
        <dbReference type="ARBA" id="ARBA00023136"/>
    </source>
</evidence>
<dbReference type="AlphaFoldDB" id="A0A5Q4ZCM1"/>
<organism evidence="7 8">
    <name type="scientific">Paraburkholderia dioscoreae</name>
    <dbReference type="NCBI Taxonomy" id="2604047"/>
    <lineage>
        <taxon>Bacteria</taxon>
        <taxon>Pseudomonadati</taxon>
        <taxon>Pseudomonadota</taxon>
        <taxon>Betaproteobacteria</taxon>
        <taxon>Burkholderiales</taxon>
        <taxon>Burkholderiaceae</taxon>
        <taxon>Paraburkholderia</taxon>
    </lineage>
</organism>
<accession>A0A5Q4ZCM1</accession>
<comment type="subcellular location">
    <subcellularLocation>
        <location evidence="1">Cell membrane</location>
        <topology evidence="1">Multi-pass membrane protein</topology>
    </subcellularLocation>
</comment>
<evidence type="ECO:0000256" key="1">
    <source>
        <dbReference type="ARBA" id="ARBA00004651"/>
    </source>
</evidence>
<evidence type="ECO:0000256" key="6">
    <source>
        <dbReference type="SAM" id="Phobius"/>
    </source>
</evidence>
<evidence type="ECO:0000313" key="8">
    <source>
        <dbReference type="Proteomes" id="UP000325811"/>
    </source>
</evidence>
<feature type="transmembrane region" description="Helical" evidence="6">
    <location>
        <begin position="256"/>
        <end position="283"/>
    </location>
</feature>
<dbReference type="GO" id="GO:0005886">
    <property type="term" value="C:plasma membrane"/>
    <property type="evidence" value="ECO:0007669"/>
    <property type="project" value="UniProtKB-SubCell"/>
</dbReference>
<feature type="transmembrane region" description="Helical" evidence="6">
    <location>
        <begin position="45"/>
        <end position="65"/>
    </location>
</feature>
<keyword evidence="3 6" id="KW-0812">Transmembrane</keyword>
<feature type="transmembrane region" description="Helical" evidence="6">
    <location>
        <begin position="23"/>
        <end position="39"/>
    </location>
</feature>